<evidence type="ECO:0000313" key="4">
    <source>
        <dbReference type="Proteomes" id="UP000541558"/>
    </source>
</evidence>
<evidence type="ECO:0000256" key="1">
    <source>
        <dbReference type="SAM" id="MobiDB-lite"/>
    </source>
</evidence>
<feature type="region of interest" description="Disordered" evidence="1">
    <location>
        <begin position="99"/>
        <end position="130"/>
    </location>
</feature>
<sequence length="263" mass="28664">MADRPTSAVASLTAIQESCKPTLAAPREFGLSDEKHRAVSKQVKHSRLTALTNDRTRTISNRAIQTGRPTSARKGRYLGPQKAHATTETKAFEIRDLRNRNEGDGSASSFSKPCSTCDESHSPLGVTGRTPRTFHHHAIDNGLAGRRIASPPVKWVQKAFVSFESVSYEIDATWGGLATGLDVREQPSPMGTPARFPPPSDRRRAWRWTASEGVDDVVCLEIQIGLQRKLQATAEGAGRARRAKKAIRGSSLGPPCLGRDSWS</sequence>
<proteinExistence type="predicted"/>
<name>A0A8H5C4F7_9AGAR</name>
<comment type="caution">
    <text evidence="2">The sequence shown here is derived from an EMBL/GenBank/DDBJ whole genome shotgun (WGS) entry which is preliminary data.</text>
</comment>
<evidence type="ECO:0000313" key="3">
    <source>
        <dbReference type="EMBL" id="KAF5337687.1"/>
    </source>
</evidence>
<accession>A0A8H5C4F7</accession>
<reference evidence="2 4" key="1">
    <citation type="journal article" date="2020" name="ISME J.">
        <title>Uncovering the hidden diversity of litter-decomposition mechanisms in mushroom-forming fungi.</title>
        <authorList>
            <person name="Floudas D."/>
            <person name="Bentzer J."/>
            <person name="Ahren D."/>
            <person name="Johansson T."/>
            <person name="Persson P."/>
            <person name="Tunlid A."/>
        </authorList>
    </citation>
    <scope>NUCLEOTIDE SEQUENCE [LARGE SCALE GENOMIC DNA]</scope>
    <source>
        <strain evidence="2 4">CBS 175.51</strain>
    </source>
</reference>
<dbReference type="EMBL" id="JAACJK010000065">
    <property type="protein sequence ID" value="KAF5334909.1"/>
    <property type="molecule type" value="Genomic_DNA"/>
</dbReference>
<dbReference type="EMBL" id="JAACJK010000043">
    <property type="protein sequence ID" value="KAF5337687.1"/>
    <property type="molecule type" value="Genomic_DNA"/>
</dbReference>
<keyword evidence="4" id="KW-1185">Reference proteome</keyword>
<evidence type="ECO:0000313" key="2">
    <source>
        <dbReference type="EMBL" id="KAF5334909.1"/>
    </source>
</evidence>
<feature type="region of interest" description="Disordered" evidence="1">
    <location>
        <begin position="69"/>
        <end position="88"/>
    </location>
</feature>
<dbReference type="AlphaFoldDB" id="A0A8H5C4F7"/>
<organism evidence="2 4">
    <name type="scientific">Ephemerocybe angulata</name>
    <dbReference type="NCBI Taxonomy" id="980116"/>
    <lineage>
        <taxon>Eukaryota</taxon>
        <taxon>Fungi</taxon>
        <taxon>Dikarya</taxon>
        <taxon>Basidiomycota</taxon>
        <taxon>Agaricomycotina</taxon>
        <taxon>Agaricomycetes</taxon>
        <taxon>Agaricomycetidae</taxon>
        <taxon>Agaricales</taxon>
        <taxon>Agaricineae</taxon>
        <taxon>Psathyrellaceae</taxon>
        <taxon>Ephemerocybe</taxon>
    </lineage>
</organism>
<dbReference type="Proteomes" id="UP000541558">
    <property type="component" value="Unassembled WGS sequence"/>
</dbReference>
<gene>
    <name evidence="2" type="ORF">D9611_010006</name>
    <name evidence="3" type="ORF">D9611_015030</name>
</gene>
<protein>
    <submittedName>
        <fullName evidence="2">Uncharacterized protein</fullName>
    </submittedName>
</protein>